<dbReference type="Gene3D" id="3.30.1140.40">
    <property type="entry name" value="Tctex-1"/>
    <property type="match status" value="1"/>
</dbReference>
<dbReference type="Proteomes" id="UP001151699">
    <property type="component" value="Chromosome B"/>
</dbReference>
<evidence type="ECO:0000313" key="4">
    <source>
        <dbReference type="Proteomes" id="UP001151699"/>
    </source>
</evidence>
<comment type="similarity">
    <text evidence="1">Belongs to the dynein light chain Tctex-type family.</text>
</comment>
<feature type="region of interest" description="Disordered" evidence="2">
    <location>
        <begin position="48"/>
        <end position="68"/>
    </location>
</feature>
<dbReference type="CDD" id="cd21451">
    <property type="entry name" value="DLC-like_TCTEX1D"/>
    <property type="match status" value="1"/>
</dbReference>
<evidence type="ECO:0000256" key="2">
    <source>
        <dbReference type="SAM" id="MobiDB-lite"/>
    </source>
</evidence>
<evidence type="ECO:0000256" key="1">
    <source>
        <dbReference type="ARBA" id="ARBA00005361"/>
    </source>
</evidence>
<dbReference type="PANTHER" id="PTHR21255:SF65">
    <property type="entry name" value="TCTEX1 DOMAIN-CONTAINING PROTEIN 2"/>
    <property type="match status" value="1"/>
</dbReference>
<accession>A0A9Q0S4W8</accession>
<dbReference type="GO" id="GO:0005868">
    <property type="term" value="C:cytoplasmic dynein complex"/>
    <property type="evidence" value="ECO:0007669"/>
    <property type="project" value="TreeGrafter"/>
</dbReference>
<dbReference type="InterPro" id="IPR005334">
    <property type="entry name" value="Tctex-1-like"/>
</dbReference>
<dbReference type="InterPro" id="IPR038586">
    <property type="entry name" value="Tctex-1-like_sf"/>
</dbReference>
<proteinExistence type="inferred from homology"/>
<dbReference type="GO" id="GO:0007018">
    <property type="term" value="P:microtubule-based movement"/>
    <property type="evidence" value="ECO:0007669"/>
    <property type="project" value="TreeGrafter"/>
</dbReference>
<comment type="caution">
    <text evidence="3">The sequence shown here is derived from an EMBL/GenBank/DDBJ whole genome shotgun (WGS) entry which is preliminary data.</text>
</comment>
<evidence type="ECO:0000313" key="3">
    <source>
        <dbReference type="EMBL" id="KAJ6643570.1"/>
    </source>
</evidence>
<dbReference type="EMBL" id="WJQU01000002">
    <property type="protein sequence ID" value="KAJ6643570.1"/>
    <property type="molecule type" value="Genomic_DNA"/>
</dbReference>
<dbReference type="PANTHER" id="PTHR21255">
    <property type="entry name" value="T-COMPLEX-ASSOCIATED-TESTIS-EXPRESSED 1/ DYNEIN LIGHT CHAIN"/>
    <property type="match status" value="1"/>
</dbReference>
<protein>
    <submittedName>
        <fullName evidence="3">Uncharacterized protein</fullName>
    </submittedName>
</protein>
<keyword evidence="4" id="KW-1185">Reference proteome</keyword>
<gene>
    <name evidence="3" type="ORF">Bhyg_08533</name>
</gene>
<dbReference type="OrthoDB" id="10248487at2759"/>
<sequence length="177" mass="20677">MASGFGGWKNKIQSTIHTNTRMNALLNDQFNLLSLGKKKNINRLKEALQETQRDESTEPTDVKPNTDPKVNVDEIHRILQSTIEEQLQTDKFFQTYNSQISSKFCQILSREIRSRIKMLRHDRFRVVCIVAIIEKLQQYIDYKMGFNVDPKCDNYSTFTYEGATCYIVATVFMVYKD</sequence>
<dbReference type="AlphaFoldDB" id="A0A9Q0S4W8"/>
<reference evidence="3" key="1">
    <citation type="submission" date="2022-07" db="EMBL/GenBank/DDBJ databases">
        <authorList>
            <person name="Trinca V."/>
            <person name="Uliana J.V.C."/>
            <person name="Torres T.T."/>
            <person name="Ward R.J."/>
            <person name="Monesi N."/>
        </authorList>
    </citation>
    <scope>NUCLEOTIDE SEQUENCE</scope>
    <source>
        <strain evidence="3">HSMRA1968</strain>
        <tissue evidence="3">Whole embryos</tissue>
    </source>
</reference>
<dbReference type="GO" id="GO:0005737">
    <property type="term" value="C:cytoplasm"/>
    <property type="evidence" value="ECO:0007669"/>
    <property type="project" value="TreeGrafter"/>
</dbReference>
<name>A0A9Q0S4W8_9DIPT</name>
<dbReference type="GO" id="GO:0045505">
    <property type="term" value="F:dynein intermediate chain binding"/>
    <property type="evidence" value="ECO:0007669"/>
    <property type="project" value="TreeGrafter"/>
</dbReference>
<dbReference type="Pfam" id="PF03645">
    <property type="entry name" value="Tctex-1"/>
    <property type="match status" value="1"/>
</dbReference>
<organism evidence="3 4">
    <name type="scientific">Pseudolycoriella hygida</name>
    <dbReference type="NCBI Taxonomy" id="35572"/>
    <lineage>
        <taxon>Eukaryota</taxon>
        <taxon>Metazoa</taxon>
        <taxon>Ecdysozoa</taxon>
        <taxon>Arthropoda</taxon>
        <taxon>Hexapoda</taxon>
        <taxon>Insecta</taxon>
        <taxon>Pterygota</taxon>
        <taxon>Neoptera</taxon>
        <taxon>Endopterygota</taxon>
        <taxon>Diptera</taxon>
        <taxon>Nematocera</taxon>
        <taxon>Sciaroidea</taxon>
        <taxon>Sciaridae</taxon>
        <taxon>Pseudolycoriella</taxon>
    </lineage>
</organism>